<proteinExistence type="predicted"/>
<protein>
    <submittedName>
        <fullName evidence="3">Endo/exonuclease/phosphatase domain-containing protein</fullName>
    </submittedName>
</protein>
<reference evidence="3" key="1">
    <citation type="submission" date="2016-06" db="UniProtKB">
        <authorList>
            <consortium name="WormBaseParasite"/>
        </authorList>
    </citation>
    <scope>IDENTIFICATION</scope>
</reference>
<dbReference type="EMBL" id="UYSU01032906">
    <property type="protein sequence ID" value="VDL90925.1"/>
    <property type="molecule type" value="Genomic_DNA"/>
</dbReference>
<dbReference type="AlphaFoldDB" id="A0A183SJZ2"/>
<sequence length="128" mass="14954">MVSVTATKTAFSFCERVRSTFFCLPMWQKVAWMHPRPRPWHLLDYVLVRRRDPQDVPVTKAIPGADGWTDHHLVNSKMRLRLQPCTRPQMLETVQSNTLDVLGRVRCQKQHWFDENDAAINALLAEKN</sequence>
<dbReference type="Proteomes" id="UP000275846">
    <property type="component" value="Unassembled WGS sequence"/>
</dbReference>
<dbReference type="OrthoDB" id="6265744at2759"/>
<accession>A0A183SJZ2</accession>
<evidence type="ECO:0000313" key="2">
    <source>
        <dbReference type="Proteomes" id="UP000275846"/>
    </source>
</evidence>
<evidence type="ECO:0000313" key="3">
    <source>
        <dbReference type="WBParaSite" id="SSLN_0000469501-mRNA-1"/>
    </source>
</evidence>
<name>A0A183SJZ2_SCHSO</name>
<dbReference type="WBParaSite" id="SSLN_0000469501-mRNA-1">
    <property type="protein sequence ID" value="SSLN_0000469501-mRNA-1"/>
    <property type="gene ID" value="SSLN_0000469501"/>
</dbReference>
<keyword evidence="2" id="KW-1185">Reference proteome</keyword>
<evidence type="ECO:0000313" key="1">
    <source>
        <dbReference type="EMBL" id="VDL90925.1"/>
    </source>
</evidence>
<gene>
    <name evidence="1" type="ORF">SSLN_LOCUS4540</name>
</gene>
<reference evidence="1 2" key="2">
    <citation type="submission" date="2018-11" db="EMBL/GenBank/DDBJ databases">
        <authorList>
            <consortium name="Pathogen Informatics"/>
        </authorList>
    </citation>
    <scope>NUCLEOTIDE SEQUENCE [LARGE SCALE GENOMIC DNA]</scope>
    <source>
        <strain evidence="1 2">NST_G2</strain>
    </source>
</reference>
<organism evidence="3">
    <name type="scientific">Schistocephalus solidus</name>
    <name type="common">Tapeworm</name>
    <dbReference type="NCBI Taxonomy" id="70667"/>
    <lineage>
        <taxon>Eukaryota</taxon>
        <taxon>Metazoa</taxon>
        <taxon>Spiralia</taxon>
        <taxon>Lophotrochozoa</taxon>
        <taxon>Platyhelminthes</taxon>
        <taxon>Cestoda</taxon>
        <taxon>Eucestoda</taxon>
        <taxon>Diphyllobothriidea</taxon>
        <taxon>Diphyllobothriidae</taxon>
        <taxon>Schistocephalus</taxon>
    </lineage>
</organism>